<gene>
    <name evidence="13" type="ORF">ARMSODRAFT_955943</name>
</gene>
<sequence>MPLSASQSLISEAKPISQGAEAKVYKASLSSDAAAPILLKYRFKKKYRHPSLDANLTRSRVAGEARAILKCLRSGVSVPGIRMVDAAEGVLGIEWIDGQSVRKLLPGGVEEDGEEGEDKDEGPTNPDSLEEYGVSADEIMQFIGTEIAKMHLADIIHGDLTTSNMMLRHPRRTGLPVQMFLVDFGLAYHSSLTEDKAVDLYVLERAFSSTHPESEPLFASVLQAYEVRMGKEWSAVKRRLDDGQSFYTKLEYVILGASTVSCLKCMSSTRQDNFQFEVSPLFYDYR</sequence>
<keyword evidence="3" id="KW-0723">Serine/threonine-protein kinase</keyword>
<organism evidence="13 14">
    <name type="scientific">Armillaria solidipes</name>
    <dbReference type="NCBI Taxonomy" id="1076256"/>
    <lineage>
        <taxon>Eukaryota</taxon>
        <taxon>Fungi</taxon>
        <taxon>Dikarya</taxon>
        <taxon>Basidiomycota</taxon>
        <taxon>Agaricomycotina</taxon>
        <taxon>Agaricomycetes</taxon>
        <taxon>Agaricomycetidae</taxon>
        <taxon>Agaricales</taxon>
        <taxon>Marasmiineae</taxon>
        <taxon>Physalacriaceae</taxon>
        <taxon>Armillaria</taxon>
    </lineage>
</organism>
<dbReference type="InterPro" id="IPR000719">
    <property type="entry name" value="Prot_kinase_dom"/>
</dbReference>
<keyword evidence="7" id="KW-0418">Kinase</keyword>
<dbReference type="Pfam" id="PF02958">
    <property type="entry name" value="EcKL"/>
    <property type="match status" value="1"/>
</dbReference>
<dbReference type="GO" id="GO:0008033">
    <property type="term" value="P:tRNA processing"/>
    <property type="evidence" value="ECO:0007669"/>
    <property type="project" value="UniProtKB-KW"/>
</dbReference>
<dbReference type="InterPro" id="IPR004119">
    <property type="entry name" value="EcKL"/>
</dbReference>
<feature type="domain" description="Protein kinase" evidence="12">
    <location>
        <begin position="10"/>
        <end position="286"/>
    </location>
</feature>
<evidence type="ECO:0000256" key="5">
    <source>
        <dbReference type="ARBA" id="ARBA00022694"/>
    </source>
</evidence>
<protein>
    <recommendedName>
        <fullName evidence="2">non-specific serine/threonine protein kinase</fullName>
        <ecNumber evidence="2">2.7.11.1</ecNumber>
    </recommendedName>
</protein>
<dbReference type="FunFam" id="3.30.200.20:FF:000201">
    <property type="entry name" value="TP53-regulating kinase isoform X1"/>
    <property type="match status" value="1"/>
</dbReference>
<keyword evidence="14" id="KW-1185">Reference proteome</keyword>
<feature type="region of interest" description="Disordered" evidence="11">
    <location>
        <begin position="106"/>
        <end position="130"/>
    </location>
</feature>
<dbReference type="EMBL" id="KZ293426">
    <property type="protein sequence ID" value="PBK70443.1"/>
    <property type="molecule type" value="Genomic_DNA"/>
</dbReference>
<keyword evidence="4" id="KW-0808">Transferase</keyword>
<evidence type="ECO:0000256" key="8">
    <source>
        <dbReference type="ARBA" id="ARBA00022840"/>
    </source>
</evidence>
<dbReference type="InterPro" id="IPR011009">
    <property type="entry name" value="Kinase-like_dom_sf"/>
</dbReference>
<dbReference type="PROSITE" id="PS00109">
    <property type="entry name" value="PROTEIN_KINASE_TYR"/>
    <property type="match status" value="1"/>
</dbReference>
<dbReference type="GO" id="GO:0005524">
    <property type="term" value="F:ATP binding"/>
    <property type="evidence" value="ECO:0007669"/>
    <property type="project" value="UniProtKB-KW"/>
</dbReference>
<keyword evidence="8" id="KW-0067">ATP-binding</keyword>
<keyword evidence="5" id="KW-0819">tRNA processing</keyword>
<dbReference type="GO" id="GO:0004674">
    <property type="term" value="F:protein serine/threonine kinase activity"/>
    <property type="evidence" value="ECO:0007669"/>
    <property type="project" value="UniProtKB-KW"/>
</dbReference>
<evidence type="ECO:0000256" key="2">
    <source>
        <dbReference type="ARBA" id="ARBA00012513"/>
    </source>
</evidence>
<evidence type="ECO:0000256" key="4">
    <source>
        <dbReference type="ARBA" id="ARBA00022679"/>
    </source>
</evidence>
<dbReference type="GO" id="GO:0005829">
    <property type="term" value="C:cytosol"/>
    <property type="evidence" value="ECO:0007669"/>
    <property type="project" value="TreeGrafter"/>
</dbReference>
<dbReference type="EC" id="2.7.11.1" evidence="2"/>
<comment type="catalytic activity">
    <reaction evidence="9">
        <text>L-threonyl-[protein] + ATP = O-phospho-L-threonyl-[protein] + ADP + H(+)</text>
        <dbReference type="Rhea" id="RHEA:46608"/>
        <dbReference type="Rhea" id="RHEA-COMP:11060"/>
        <dbReference type="Rhea" id="RHEA-COMP:11605"/>
        <dbReference type="ChEBI" id="CHEBI:15378"/>
        <dbReference type="ChEBI" id="CHEBI:30013"/>
        <dbReference type="ChEBI" id="CHEBI:30616"/>
        <dbReference type="ChEBI" id="CHEBI:61977"/>
        <dbReference type="ChEBI" id="CHEBI:456216"/>
        <dbReference type="EC" id="2.7.11.1"/>
    </reaction>
</comment>
<evidence type="ECO:0000313" key="13">
    <source>
        <dbReference type="EMBL" id="PBK70443.1"/>
    </source>
</evidence>
<reference evidence="14" key="1">
    <citation type="journal article" date="2017" name="Nat. Ecol. Evol.">
        <title>Genome expansion and lineage-specific genetic innovations in the forest pathogenic fungi Armillaria.</title>
        <authorList>
            <person name="Sipos G."/>
            <person name="Prasanna A.N."/>
            <person name="Walter M.C."/>
            <person name="O'Connor E."/>
            <person name="Balint B."/>
            <person name="Krizsan K."/>
            <person name="Kiss B."/>
            <person name="Hess J."/>
            <person name="Varga T."/>
            <person name="Slot J."/>
            <person name="Riley R."/>
            <person name="Boka B."/>
            <person name="Rigling D."/>
            <person name="Barry K."/>
            <person name="Lee J."/>
            <person name="Mihaltcheva S."/>
            <person name="LaButti K."/>
            <person name="Lipzen A."/>
            <person name="Waldron R."/>
            <person name="Moloney N.M."/>
            <person name="Sperisen C."/>
            <person name="Kredics L."/>
            <person name="Vagvoelgyi C."/>
            <person name="Patrignani A."/>
            <person name="Fitzpatrick D."/>
            <person name="Nagy I."/>
            <person name="Doyle S."/>
            <person name="Anderson J.B."/>
            <person name="Grigoriev I.V."/>
            <person name="Gueldener U."/>
            <person name="Muensterkoetter M."/>
            <person name="Nagy L.G."/>
        </authorList>
    </citation>
    <scope>NUCLEOTIDE SEQUENCE [LARGE SCALE GENOMIC DNA]</scope>
    <source>
        <strain evidence="14">28-4</strain>
    </source>
</reference>
<proteinExistence type="inferred from homology"/>
<dbReference type="PANTHER" id="PTHR12209:SF0">
    <property type="entry name" value="EKC_KEOPS COMPLEX SUBUNIT TP53RK"/>
    <property type="match status" value="1"/>
</dbReference>
<dbReference type="STRING" id="1076256.A0A2H3C2T0"/>
<evidence type="ECO:0000313" key="14">
    <source>
        <dbReference type="Proteomes" id="UP000218334"/>
    </source>
</evidence>
<evidence type="ECO:0000256" key="6">
    <source>
        <dbReference type="ARBA" id="ARBA00022741"/>
    </source>
</evidence>
<keyword evidence="6" id="KW-0547">Nucleotide-binding</keyword>
<evidence type="ECO:0000259" key="12">
    <source>
        <dbReference type="PROSITE" id="PS50011"/>
    </source>
</evidence>
<dbReference type="InterPro" id="IPR022495">
    <property type="entry name" value="Bud32"/>
</dbReference>
<feature type="compositionally biased region" description="Acidic residues" evidence="11">
    <location>
        <begin position="109"/>
        <end position="120"/>
    </location>
</feature>
<dbReference type="SUPFAM" id="SSF56112">
    <property type="entry name" value="Protein kinase-like (PK-like)"/>
    <property type="match status" value="1"/>
</dbReference>
<comment type="catalytic activity">
    <reaction evidence="10">
        <text>L-seryl-[protein] + ATP = O-phospho-L-seryl-[protein] + ADP + H(+)</text>
        <dbReference type="Rhea" id="RHEA:17989"/>
        <dbReference type="Rhea" id="RHEA-COMP:9863"/>
        <dbReference type="Rhea" id="RHEA-COMP:11604"/>
        <dbReference type="ChEBI" id="CHEBI:15378"/>
        <dbReference type="ChEBI" id="CHEBI:29999"/>
        <dbReference type="ChEBI" id="CHEBI:30616"/>
        <dbReference type="ChEBI" id="CHEBI:83421"/>
        <dbReference type="ChEBI" id="CHEBI:456216"/>
        <dbReference type="EC" id="2.7.11.1"/>
    </reaction>
</comment>
<evidence type="ECO:0000256" key="7">
    <source>
        <dbReference type="ARBA" id="ARBA00022777"/>
    </source>
</evidence>
<evidence type="ECO:0000256" key="1">
    <source>
        <dbReference type="ARBA" id="ARBA00010630"/>
    </source>
</evidence>
<dbReference type="PANTHER" id="PTHR12209">
    <property type="entry name" value="NON-SPECIFIC SERINE/THREONINE PROTEIN KINASE"/>
    <property type="match status" value="1"/>
</dbReference>
<name>A0A2H3C2T0_9AGAR</name>
<evidence type="ECO:0000256" key="11">
    <source>
        <dbReference type="SAM" id="MobiDB-lite"/>
    </source>
</evidence>
<dbReference type="NCBIfam" id="TIGR03724">
    <property type="entry name" value="arch_bud32"/>
    <property type="match status" value="1"/>
</dbReference>
<evidence type="ECO:0000256" key="3">
    <source>
        <dbReference type="ARBA" id="ARBA00022527"/>
    </source>
</evidence>
<dbReference type="Proteomes" id="UP000218334">
    <property type="component" value="Unassembled WGS sequence"/>
</dbReference>
<comment type="similarity">
    <text evidence="1">Belongs to the protein kinase superfamily. BUD32 family.</text>
</comment>
<dbReference type="AlphaFoldDB" id="A0A2H3C2T0"/>
<dbReference type="GO" id="GO:0070525">
    <property type="term" value="P:tRNA threonylcarbamoyladenosine metabolic process"/>
    <property type="evidence" value="ECO:0007669"/>
    <property type="project" value="TreeGrafter"/>
</dbReference>
<dbReference type="PROSITE" id="PS50011">
    <property type="entry name" value="PROTEIN_KINASE_DOM"/>
    <property type="match status" value="1"/>
</dbReference>
<evidence type="ECO:0000256" key="10">
    <source>
        <dbReference type="ARBA" id="ARBA00048679"/>
    </source>
</evidence>
<dbReference type="Gene3D" id="3.30.200.20">
    <property type="entry name" value="Phosphorylase Kinase, domain 1"/>
    <property type="match status" value="1"/>
</dbReference>
<dbReference type="InterPro" id="IPR008266">
    <property type="entry name" value="Tyr_kinase_AS"/>
</dbReference>
<evidence type="ECO:0000256" key="9">
    <source>
        <dbReference type="ARBA" id="ARBA00047899"/>
    </source>
</evidence>
<dbReference type="Gene3D" id="1.10.510.10">
    <property type="entry name" value="Transferase(Phosphotransferase) domain 1"/>
    <property type="match status" value="1"/>
</dbReference>
<accession>A0A2H3C2T0</accession>
<dbReference type="GO" id="GO:0005634">
    <property type="term" value="C:nucleus"/>
    <property type="evidence" value="ECO:0007669"/>
    <property type="project" value="TreeGrafter"/>
</dbReference>
<dbReference type="GO" id="GO:0000408">
    <property type="term" value="C:EKC/KEOPS complex"/>
    <property type="evidence" value="ECO:0007669"/>
    <property type="project" value="TreeGrafter"/>
</dbReference>